<reference evidence="3" key="1">
    <citation type="journal article" date="2019" name="Int. J. Syst. Evol. Microbiol.">
        <title>The Global Catalogue of Microorganisms (GCM) 10K type strain sequencing project: providing services to taxonomists for standard genome sequencing and annotation.</title>
        <authorList>
            <consortium name="The Broad Institute Genomics Platform"/>
            <consortium name="The Broad Institute Genome Sequencing Center for Infectious Disease"/>
            <person name="Wu L."/>
            <person name="Ma J."/>
        </authorList>
    </citation>
    <scope>NUCLEOTIDE SEQUENCE [LARGE SCALE GENOMIC DNA]</scope>
    <source>
        <strain evidence="3">JCM 1365</strain>
    </source>
</reference>
<keyword evidence="3" id="KW-1185">Reference proteome</keyword>
<dbReference type="InterPro" id="IPR000182">
    <property type="entry name" value="GNAT_dom"/>
</dbReference>
<dbReference type="RefSeq" id="WP_081920412.1">
    <property type="nucleotide sequence ID" value="NZ_BMNZ01000004.1"/>
</dbReference>
<name>A0ABQ2I1X3_9MICO</name>
<comment type="caution">
    <text evidence="2">The sequence shown here is derived from an EMBL/GenBank/DDBJ whole genome shotgun (WGS) entry which is preliminary data.</text>
</comment>
<dbReference type="Proteomes" id="UP000623461">
    <property type="component" value="Unassembled WGS sequence"/>
</dbReference>
<dbReference type="EMBL" id="BMNZ01000004">
    <property type="protein sequence ID" value="GGM97204.1"/>
    <property type="molecule type" value="Genomic_DNA"/>
</dbReference>
<accession>A0ABQ2I1X3</accession>
<dbReference type="PROSITE" id="PS51186">
    <property type="entry name" value="GNAT"/>
    <property type="match status" value="1"/>
</dbReference>
<organism evidence="2 3">
    <name type="scientific">Terrabacter tumescens</name>
    <dbReference type="NCBI Taxonomy" id="60443"/>
    <lineage>
        <taxon>Bacteria</taxon>
        <taxon>Bacillati</taxon>
        <taxon>Actinomycetota</taxon>
        <taxon>Actinomycetes</taxon>
        <taxon>Micrococcales</taxon>
        <taxon>Intrasporangiaceae</taxon>
        <taxon>Terrabacter</taxon>
    </lineage>
</organism>
<feature type="domain" description="N-acetyltransferase" evidence="1">
    <location>
        <begin position="11"/>
        <end position="162"/>
    </location>
</feature>
<gene>
    <name evidence="2" type="ORF">GCM10009721_25130</name>
</gene>
<proteinExistence type="predicted"/>
<dbReference type="Pfam" id="PF00583">
    <property type="entry name" value="Acetyltransf_1"/>
    <property type="match status" value="1"/>
</dbReference>
<dbReference type="InterPro" id="IPR016181">
    <property type="entry name" value="Acyl_CoA_acyltransferase"/>
</dbReference>
<dbReference type="SUPFAM" id="SSF55729">
    <property type="entry name" value="Acyl-CoA N-acyltransferases (Nat)"/>
    <property type="match status" value="2"/>
</dbReference>
<evidence type="ECO:0000313" key="2">
    <source>
        <dbReference type="EMBL" id="GGM97204.1"/>
    </source>
</evidence>
<dbReference type="Gene3D" id="3.40.630.30">
    <property type="match status" value="1"/>
</dbReference>
<sequence length="335" mass="37114">MSMQVKEIELAVGDPASEAWLEVHHAANRAVWGEGTSRTSIEEILDIAPRRHEVRRTFVVLQPGAHGAEGPVAAAQTIRRTRENVDTAGVWLSVHPDHQRQGIGSLLLARCEQSLRDDGCTRIHEHSGAPVEQGDAATGFARASGYRQTLLDLRQDLALPVDDAALTALDPGPDDTAYVIETAVDALPEEWLEDRAVLARRMSTDAPSGDIDLDEEDWDAERVRQQWNTPSPIWALESVARHVPTGRLVAFTDLLVRPGQPDLAIQSDTLVLREHRGHALGLAVKLANLRALQRERPDVRTVRTWNADTNTHMVAINERIGFVVTGWTREWAKEL</sequence>
<protein>
    <submittedName>
        <fullName evidence="2">GNAT family N-acetyltransferase</fullName>
    </submittedName>
</protein>
<evidence type="ECO:0000259" key="1">
    <source>
        <dbReference type="PROSITE" id="PS51186"/>
    </source>
</evidence>
<evidence type="ECO:0000313" key="3">
    <source>
        <dbReference type="Proteomes" id="UP000623461"/>
    </source>
</evidence>
<dbReference type="CDD" id="cd04301">
    <property type="entry name" value="NAT_SF"/>
    <property type="match status" value="1"/>
</dbReference>